<dbReference type="InterPro" id="IPR036206">
    <property type="entry name" value="ThiamineP_synth_sf"/>
</dbReference>
<dbReference type="EMBL" id="JACVXA010000005">
    <property type="protein sequence ID" value="MBE3637033.1"/>
    <property type="molecule type" value="Genomic_DNA"/>
</dbReference>
<dbReference type="Pfam" id="PF02581">
    <property type="entry name" value="TMP-TENI"/>
    <property type="match status" value="1"/>
</dbReference>
<evidence type="ECO:0000259" key="3">
    <source>
        <dbReference type="Pfam" id="PF02581"/>
    </source>
</evidence>
<evidence type="ECO:0000256" key="1">
    <source>
        <dbReference type="ARBA" id="ARBA00004948"/>
    </source>
</evidence>
<dbReference type="AlphaFoldDB" id="A0A8J7CYW1"/>
<dbReference type="Gene3D" id="3.20.20.70">
    <property type="entry name" value="Aldolase class I"/>
    <property type="match status" value="1"/>
</dbReference>
<dbReference type="Proteomes" id="UP000609121">
    <property type="component" value="Unassembled WGS sequence"/>
</dbReference>
<dbReference type="GO" id="GO:0005737">
    <property type="term" value="C:cytoplasm"/>
    <property type="evidence" value="ECO:0007669"/>
    <property type="project" value="TreeGrafter"/>
</dbReference>
<evidence type="ECO:0000256" key="2">
    <source>
        <dbReference type="ARBA" id="ARBA00022977"/>
    </source>
</evidence>
<name>A0A8J7CYW1_9RHOB</name>
<accession>A0A8J7CYW1</accession>
<gene>
    <name evidence="4" type="ORF">ICN82_02290</name>
</gene>
<protein>
    <submittedName>
        <fullName evidence="4">Thiamine phosphate synthase</fullName>
    </submittedName>
</protein>
<dbReference type="CDD" id="cd00564">
    <property type="entry name" value="TMP_TenI"/>
    <property type="match status" value="1"/>
</dbReference>
<dbReference type="GO" id="GO:0009228">
    <property type="term" value="P:thiamine biosynthetic process"/>
    <property type="evidence" value="ECO:0007669"/>
    <property type="project" value="UniProtKB-KW"/>
</dbReference>
<reference evidence="4" key="1">
    <citation type="submission" date="2020-09" db="EMBL/GenBank/DDBJ databases">
        <title>A novel bacterium of genus Mangrovicoccus, isolated from South China Sea.</title>
        <authorList>
            <person name="Huang H."/>
            <person name="Mo K."/>
            <person name="Hu Y."/>
        </authorList>
    </citation>
    <scope>NUCLEOTIDE SEQUENCE</scope>
    <source>
        <strain evidence="4">HB182678</strain>
    </source>
</reference>
<comment type="caution">
    <text evidence="4">The sequence shown here is derived from an EMBL/GenBank/DDBJ whole genome shotgun (WGS) entry which is preliminary data.</text>
</comment>
<dbReference type="RefSeq" id="WP_193179223.1">
    <property type="nucleotide sequence ID" value="NZ_JACVXA010000005.1"/>
</dbReference>
<feature type="domain" description="Thiamine phosphate synthase/TenI" evidence="3">
    <location>
        <begin position="13"/>
        <end position="167"/>
    </location>
</feature>
<dbReference type="InterPro" id="IPR013785">
    <property type="entry name" value="Aldolase_TIM"/>
</dbReference>
<proteinExistence type="predicted"/>
<evidence type="ECO:0000313" key="5">
    <source>
        <dbReference type="Proteomes" id="UP000609121"/>
    </source>
</evidence>
<organism evidence="4 5">
    <name type="scientific">Mangrovicoccus algicola</name>
    <dbReference type="NCBI Taxonomy" id="2771008"/>
    <lineage>
        <taxon>Bacteria</taxon>
        <taxon>Pseudomonadati</taxon>
        <taxon>Pseudomonadota</taxon>
        <taxon>Alphaproteobacteria</taxon>
        <taxon>Rhodobacterales</taxon>
        <taxon>Paracoccaceae</taxon>
        <taxon>Mangrovicoccus</taxon>
    </lineage>
</organism>
<dbReference type="SUPFAM" id="SSF51391">
    <property type="entry name" value="Thiamin phosphate synthase"/>
    <property type="match status" value="1"/>
</dbReference>
<dbReference type="InterPro" id="IPR022998">
    <property type="entry name" value="ThiamineP_synth_TenI"/>
</dbReference>
<keyword evidence="5" id="KW-1185">Reference proteome</keyword>
<comment type="pathway">
    <text evidence="1">Cofactor biosynthesis; thiamine diphosphate biosynthesis.</text>
</comment>
<evidence type="ECO:0000313" key="4">
    <source>
        <dbReference type="EMBL" id="MBE3637033.1"/>
    </source>
</evidence>
<keyword evidence="2" id="KW-0784">Thiamine biosynthesis</keyword>
<dbReference type="PANTHER" id="PTHR20857:SF15">
    <property type="entry name" value="THIAMINE-PHOSPHATE SYNTHASE"/>
    <property type="match status" value="1"/>
</dbReference>
<sequence>MSDAAEPKDRTQLYLITPPGIDLETFPDRLAAVLDAVEISCLRLRLGSQDADAVARAADAVRLIAHERDVPFVVEKHLALAERLGLDGVHLEGTRNVRKARETLGEEAIVGTFCGTSRHDGMTAGEAGADYVSFGPVADDGLGGEVAELELFSWWSDMIELPVVAEGALIGRGDDPLAKLRELAPIADFLGLGEDLWAAGDPVALIRQIDAILG</sequence>
<dbReference type="GO" id="GO:0004789">
    <property type="term" value="F:thiamine-phosphate diphosphorylase activity"/>
    <property type="evidence" value="ECO:0007669"/>
    <property type="project" value="TreeGrafter"/>
</dbReference>
<dbReference type="PANTHER" id="PTHR20857">
    <property type="entry name" value="THIAMINE-PHOSPHATE PYROPHOSPHORYLASE"/>
    <property type="match status" value="1"/>
</dbReference>